<proteinExistence type="predicted"/>
<feature type="transmembrane region" description="Helical" evidence="2">
    <location>
        <begin position="277"/>
        <end position="295"/>
    </location>
</feature>
<evidence type="ECO:0000313" key="4">
    <source>
        <dbReference type="Proteomes" id="UP000256328"/>
    </source>
</evidence>
<dbReference type="EMBL" id="PDLN01000019">
    <property type="protein sequence ID" value="RDW60207.1"/>
    <property type="molecule type" value="Genomic_DNA"/>
</dbReference>
<feature type="compositionally biased region" description="Basic and acidic residues" evidence="1">
    <location>
        <begin position="241"/>
        <end position="260"/>
    </location>
</feature>
<evidence type="ECO:0000313" key="3">
    <source>
        <dbReference type="EMBL" id="RDW60207.1"/>
    </source>
</evidence>
<dbReference type="Proteomes" id="UP000256328">
    <property type="component" value="Unassembled WGS sequence"/>
</dbReference>
<feature type="region of interest" description="Disordered" evidence="1">
    <location>
        <begin position="1"/>
        <end position="47"/>
    </location>
</feature>
<dbReference type="OrthoDB" id="10389499at2759"/>
<evidence type="ECO:0000256" key="1">
    <source>
        <dbReference type="SAM" id="MobiDB-lite"/>
    </source>
</evidence>
<feature type="compositionally biased region" description="Polar residues" evidence="1">
    <location>
        <begin position="16"/>
        <end position="39"/>
    </location>
</feature>
<protein>
    <submittedName>
        <fullName evidence="3">Uncharacterized protein</fullName>
    </submittedName>
</protein>
<comment type="caution">
    <text evidence="3">The sequence shown here is derived from an EMBL/GenBank/DDBJ whole genome shotgun (WGS) entry which is preliminary data.</text>
</comment>
<sequence length="301" mass="34246">MQDHTTKRSGPLAARETSSPSWRIQDRPNSYTQPASQPVSTPPTPRVSLAATLAPNELEKETRNPTITPLHAELQFSESFQNSITALIQRTNPDSLSTKKKKSVAWAVPLAREAVYLPSPAPDLLVEIETGKRGGKRVREDQELARKRKWRRSCPYFSKGNAKRMRIQGDDSRPSPEVSEEVAEELVAEKDGCEEKMEGMKKIVTEPFPAYSDEISEELLMEMYEQEDWKRLEEMERMEMEMEMAKKREKAEARTDREDTTDGAGEEDLKEDTLHDVLQAFIFLIAVFLVAVAIVRHLDAL</sequence>
<reference evidence="3 4" key="1">
    <citation type="journal article" date="2018" name="IMA Fungus">
        <title>IMA Genome-F 9: Draft genome sequence of Annulohypoxylon stygium, Aspergillus mulundensis, Berkeleyomyces basicola (syn. Thielaviopsis basicola), Ceratocystis smalleyi, two Cercospora beticola strains, Coleophoma cylindrospora, Fusarium fracticaudum, Phialophora cf. hyalina, and Morchella septimelata.</title>
        <authorList>
            <person name="Wingfield B.D."/>
            <person name="Bills G.F."/>
            <person name="Dong Y."/>
            <person name="Huang W."/>
            <person name="Nel W.J."/>
            <person name="Swalarsk-Parry B.S."/>
            <person name="Vaghefi N."/>
            <person name="Wilken P.M."/>
            <person name="An Z."/>
            <person name="de Beer Z.W."/>
            <person name="De Vos L."/>
            <person name="Chen L."/>
            <person name="Duong T.A."/>
            <person name="Gao Y."/>
            <person name="Hammerbacher A."/>
            <person name="Kikkert J.R."/>
            <person name="Li Y."/>
            <person name="Li H."/>
            <person name="Li K."/>
            <person name="Li Q."/>
            <person name="Liu X."/>
            <person name="Ma X."/>
            <person name="Naidoo K."/>
            <person name="Pethybridge S.J."/>
            <person name="Sun J."/>
            <person name="Steenkamp E.T."/>
            <person name="van der Nest M.A."/>
            <person name="van Wyk S."/>
            <person name="Wingfield M.J."/>
            <person name="Xiong C."/>
            <person name="Yue Q."/>
            <person name="Zhang X."/>
        </authorList>
    </citation>
    <scope>NUCLEOTIDE SEQUENCE [LARGE SCALE GENOMIC DNA]</scope>
    <source>
        <strain evidence="3 4">BP5796</strain>
    </source>
</reference>
<gene>
    <name evidence="3" type="ORF">BP5796_11813</name>
</gene>
<evidence type="ECO:0000256" key="2">
    <source>
        <dbReference type="SAM" id="Phobius"/>
    </source>
</evidence>
<keyword evidence="2" id="KW-0812">Transmembrane</keyword>
<keyword evidence="2" id="KW-1133">Transmembrane helix</keyword>
<feature type="region of interest" description="Disordered" evidence="1">
    <location>
        <begin position="241"/>
        <end position="268"/>
    </location>
</feature>
<dbReference type="AlphaFoldDB" id="A0A3D8QEP7"/>
<keyword evidence="2" id="KW-0472">Membrane</keyword>
<accession>A0A3D8QEP7</accession>
<name>A0A3D8QEP7_9HELO</name>
<organism evidence="3 4">
    <name type="scientific">Coleophoma crateriformis</name>
    <dbReference type="NCBI Taxonomy" id="565419"/>
    <lineage>
        <taxon>Eukaryota</taxon>
        <taxon>Fungi</taxon>
        <taxon>Dikarya</taxon>
        <taxon>Ascomycota</taxon>
        <taxon>Pezizomycotina</taxon>
        <taxon>Leotiomycetes</taxon>
        <taxon>Helotiales</taxon>
        <taxon>Dermateaceae</taxon>
        <taxon>Coleophoma</taxon>
    </lineage>
</organism>
<keyword evidence="4" id="KW-1185">Reference proteome</keyword>